<dbReference type="InterPro" id="IPR027417">
    <property type="entry name" value="P-loop_NTPase"/>
</dbReference>
<organism evidence="1 2">
    <name type="scientific">Pseudonocardia eucalypti</name>
    <dbReference type="NCBI Taxonomy" id="648755"/>
    <lineage>
        <taxon>Bacteria</taxon>
        <taxon>Bacillati</taxon>
        <taxon>Actinomycetota</taxon>
        <taxon>Actinomycetes</taxon>
        <taxon>Pseudonocardiales</taxon>
        <taxon>Pseudonocardiaceae</taxon>
        <taxon>Pseudonocardia</taxon>
    </lineage>
</organism>
<dbReference type="Proteomes" id="UP001428817">
    <property type="component" value="Unassembled WGS sequence"/>
</dbReference>
<dbReference type="EMBL" id="BAABJP010000030">
    <property type="protein sequence ID" value="GAA5164656.1"/>
    <property type="molecule type" value="Genomic_DNA"/>
</dbReference>
<protein>
    <submittedName>
        <fullName evidence="1">Uncharacterized protein</fullName>
    </submittedName>
</protein>
<name>A0ABP9QNC8_9PSEU</name>
<reference evidence="2" key="1">
    <citation type="journal article" date="2019" name="Int. J. Syst. Evol. Microbiol.">
        <title>The Global Catalogue of Microorganisms (GCM) 10K type strain sequencing project: providing services to taxonomists for standard genome sequencing and annotation.</title>
        <authorList>
            <consortium name="The Broad Institute Genomics Platform"/>
            <consortium name="The Broad Institute Genome Sequencing Center for Infectious Disease"/>
            <person name="Wu L."/>
            <person name="Ma J."/>
        </authorList>
    </citation>
    <scope>NUCLEOTIDE SEQUENCE [LARGE SCALE GENOMIC DNA]</scope>
    <source>
        <strain evidence="2">JCM 18303</strain>
    </source>
</reference>
<proteinExistence type="predicted"/>
<evidence type="ECO:0000313" key="1">
    <source>
        <dbReference type="EMBL" id="GAA5164656.1"/>
    </source>
</evidence>
<keyword evidence="2" id="KW-1185">Reference proteome</keyword>
<evidence type="ECO:0000313" key="2">
    <source>
        <dbReference type="Proteomes" id="UP001428817"/>
    </source>
</evidence>
<dbReference type="RefSeq" id="WP_185062439.1">
    <property type="nucleotide sequence ID" value="NZ_BAABJP010000030.1"/>
</dbReference>
<comment type="caution">
    <text evidence="1">The sequence shown here is derived from an EMBL/GenBank/DDBJ whole genome shotgun (WGS) entry which is preliminary data.</text>
</comment>
<gene>
    <name evidence="1" type="ORF">GCM10023321_53460</name>
</gene>
<dbReference type="SUPFAM" id="SSF52540">
    <property type="entry name" value="P-loop containing nucleoside triphosphate hydrolases"/>
    <property type="match status" value="1"/>
</dbReference>
<accession>A0ABP9QNC8</accession>
<sequence>MEDINKAVLREAGYVPITSQVETQKRDLRMSGRIDARGRLPFVESGLNVEAGRNRADELTNTFNTEPIDLGDVNQVISQLKALDFRKVVVLEEFHVLPIGTQKRFAQALKAFFDEGSDVRFVVVGVWRDSDHLIQLHGDLAGRIDAVDADKWTDTSLRNVIQSGAEIMNIRFDPQFAGRLIAQCVSSVWIVQEVCYKACESVGIMVGDGSAGKLVGADFDVSAAIAEIVGNLTGRYANFIREFAKPHVELWPDSSLAQWVLGLIIVSDTEELEAGLNIGSIVQFIEQNNDQYIVDRGDLVQVLLNVGPAQAKINTSPPIIDYIHSPGRLDIVDRAFFAWRNEQTRANLLEDCGLPAEFVRGWTRSSRSTGRHRS</sequence>